<organism evidence="3 4">
    <name type="scientific">Paenibacillus phytohabitans</name>
    <dbReference type="NCBI Taxonomy" id="2654978"/>
    <lineage>
        <taxon>Bacteria</taxon>
        <taxon>Bacillati</taxon>
        <taxon>Bacillota</taxon>
        <taxon>Bacilli</taxon>
        <taxon>Bacillales</taxon>
        <taxon>Paenibacillaceae</taxon>
        <taxon>Paenibacillus</taxon>
    </lineage>
</organism>
<evidence type="ECO:0000256" key="2">
    <source>
        <dbReference type="SAM" id="SignalP"/>
    </source>
</evidence>
<dbReference type="EMBL" id="WHOB01000029">
    <property type="protein sequence ID" value="NOU79548.1"/>
    <property type="molecule type" value="Genomic_DNA"/>
</dbReference>
<protein>
    <recommendedName>
        <fullName evidence="5">Lipoprotein</fullName>
    </recommendedName>
</protein>
<feature type="region of interest" description="Disordered" evidence="1">
    <location>
        <begin position="25"/>
        <end position="89"/>
    </location>
</feature>
<evidence type="ECO:0008006" key="5">
    <source>
        <dbReference type="Google" id="ProtNLM"/>
    </source>
</evidence>
<evidence type="ECO:0000313" key="3">
    <source>
        <dbReference type="EMBL" id="NOU79548.1"/>
    </source>
</evidence>
<feature type="signal peptide" evidence="2">
    <location>
        <begin position="1"/>
        <end position="28"/>
    </location>
</feature>
<proteinExistence type="predicted"/>
<evidence type="ECO:0000313" key="4">
    <source>
        <dbReference type="Proteomes" id="UP000596857"/>
    </source>
</evidence>
<feature type="compositionally biased region" description="Low complexity" evidence="1">
    <location>
        <begin position="35"/>
        <end position="69"/>
    </location>
</feature>
<dbReference type="RefSeq" id="WP_171717416.1">
    <property type="nucleotide sequence ID" value="NZ_WHOB01000029.1"/>
</dbReference>
<keyword evidence="2" id="KW-0732">Signal</keyword>
<sequence length="254" mass="27251">MYKARSIGFAALTAGMLMLAACSSAPEAAPGTTSTPEQTQTSAPATTAAVSSPSASPAPAATAAPSPEATEPPPVAEDPGPPEEGTPPTALEAATTVMRALKSGNMETLAAWVHRDRGVRFSPYAYVQTERDIVLSQDELTGAMKDPLKRNWGESAGSGESMELTFADYYKQYVYDEDFAGKAEVTVNQSQGQGTTVNNINEVYPKETHDYVDYYIKGIDPSAEGMDWRSLRLVFEKNGQDHILVGIIHDQWTP</sequence>
<keyword evidence="4" id="KW-1185">Reference proteome</keyword>
<feature type="chain" id="PRO_5047386688" description="Lipoprotein" evidence="2">
    <location>
        <begin position="29"/>
        <end position="254"/>
    </location>
</feature>
<gene>
    <name evidence="3" type="ORF">GC101_11745</name>
</gene>
<reference evidence="3 4" key="1">
    <citation type="submission" date="2019-10" db="EMBL/GenBank/DDBJ databases">
        <title>Description of Paenibacillus terricola sp. nov.</title>
        <authorList>
            <person name="Carlier A."/>
            <person name="Qi S."/>
        </authorList>
    </citation>
    <scope>NUCLEOTIDE SEQUENCE [LARGE SCALE GENOMIC DNA]</scope>
    <source>
        <strain evidence="3 4">LMG 31459</strain>
    </source>
</reference>
<name>A0ABX1YFC7_9BACL</name>
<dbReference type="PROSITE" id="PS51257">
    <property type="entry name" value="PROKAR_LIPOPROTEIN"/>
    <property type="match status" value="1"/>
</dbReference>
<evidence type="ECO:0000256" key="1">
    <source>
        <dbReference type="SAM" id="MobiDB-lite"/>
    </source>
</evidence>
<dbReference type="Proteomes" id="UP000596857">
    <property type="component" value="Unassembled WGS sequence"/>
</dbReference>
<comment type="caution">
    <text evidence="3">The sequence shown here is derived from an EMBL/GenBank/DDBJ whole genome shotgun (WGS) entry which is preliminary data.</text>
</comment>
<accession>A0ABX1YFC7</accession>